<feature type="binding site" evidence="1">
    <location>
        <position position="74"/>
    </location>
    <ligand>
        <name>Ni(2+)</name>
        <dbReference type="ChEBI" id="CHEBI:49786"/>
    </ligand>
</feature>
<dbReference type="InterPro" id="IPR036390">
    <property type="entry name" value="WH_DNA-bd_sf"/>
</dbReference>
<dbReference type="GeneID" id="49394874"/>
<dbReference type="GO" id="GO:0046872">
    <property type="term" value="F:metal ion binding"/>
    <property type="evidence" value="ECO:0007669"/>
    <property type="project" value="UniProtKB-KW"/>
</dbReference>
<reference evidence="4" key="1">
    <citation type="submission" date="2022-11" db="EMBL/GenBank/DDBJ databases">
        <authorList>
            <person name="Wang Z."/>
        </authorList>
    </citation>
    <scope>NUCLEOTIDE SEQUENCE</scope>
    <source>
        <strain evidence="4">P2000</strain>
    </source>
</reference>
<dbReference type="Gene3D" id="3.30.1340.20">
    <property type="entry name" value="3H domain"/>
    <property type="match status" value="1"/>
</dbReference>
<name>A0A2I0Z1H6_LACPE</name>
<protein>
    <submittedName>
        <fullName evidence="5">Transcription repressor NadR</fullName>
    </submittedName>
</protein>
<feature type="binding site" evidence="1">
    <location>
        <position position="143"/>
    </location>
    <ligand>
        <name>Ni(2+)</name>
        <dbReference type="ChEBI" id="CHEBI:49786"/>
    </ligand>
</feature>
<proteinExistence type="predicted"/>
<dbReference type="EMBL" id="JAVLAQ010000001">
    <property type="protein sequence ID" value="MDT6989137.1"/>
    <property type="molecule type" value="Genomic_DNA"/>
</dbReference>
<dbReference type="Gene3D" id="1.10.10.10">
    <property type="entry name" value="Winged helix-like DNA-binding domain superfamily/Winged helix DNA-binding domain"/>
    <property type="match status" value="1"/>
</dbReference>
<comment type="caution">
    <text evidence="5">The sequence shown here is derived from an EMBL/GenBank/DDBJ whole genome shotgun (WGS) entry which is preliminary data.</text>
</comment>
<dbReference type="Proteomes" id="UP001151834">
    <property type="component" value="Unassembled WGS sequence"/>
</dbReference>
<evidence type="ECO:0000259" key="2">
    <source>
        <dbReference type="Pfam" id="PF02829"/>
    </source>
</evidence>
<dbReference type="OrthoDB" id="9792661at2"/>
<reference evidence="5" key="3">
    <citation type="submission" date="2023-08" db="EMBL/GenBank/DDBJ databases">
        <authorList>
            <person name="Page C.A."/>
            <person name="Perez-Diaz I.M."/>
        </authorList>
    </citation>
    <scope>NUCLEOTIDE SEQUENCE</scope>
    <source>
        <strain evidence="5">7.8.46</strain>
    </source>
</reference>
<dbReference type="PANTHER" id="PTHR40068">
    <property type="entry name" value="TRANSCRIPTION REPRESSOR NIAR-RELATED"/>
    <property type="match status" value="1"/>
</dbReference>
<sequence>MTGAERREQIRAKLSQAQSPISATTLAKQFAVSRQTIVGDISLLRAHGTAIAATLQGYQLEATNQPTAVLVCRHFPNEATKEMALIIEAGGVIKDVEVEHPLYGRLRGELEIREIGDINLFMGRLKQLQGHLLSELTDGVHSHTVAYQTPEQLAAIKKALRDAGYLYEN</sequence>
<organism evidence="5 6">
    <name type="scientific">Lactiplantibacillus pentosus</name>
    <name type="common">Lactobacillus pentosus</name>
    <dbReference type="NCBI Taxonomy" id="1589"/>
    <lineage>
        <taxon>Bacteria</taxon>
        <taxon>Bacillati</taxon>
        <taxon>Bacillota</taxon>
        <taxon>Bacilli</taxon>
        <taxon>Lactobacillales</taxon>
        <taxon>Lactobacillaceae</taxon>
        <taxon>Lactiplantibacillus</taxon>
    </lineage>
</organism>
<dbReference type="Pfam" id="PF08279">
    <property type="entry name" value="HTH_11"/>
    <property type="match status" value="1"/>
</dbReference>
<feature type="domain" description="3H" evidence="2">
    <location>
        <begin position="71"/>
        <end position="166"/>
    </location>
</feature>
<dbReference type="SUPFAM" id="SSF75500">
    <property type="entry name" value="Putative transcriptional regulator TM1602, C-terminal domain"/>
    <property type="match status" value="1"/>
</dbReference>
<reference evidence="4" key="2">
    <citation type="journal article" date="2023" name="Front Nutr">
        <title>Lactiplantibacillus pentosus P2020 protects the hyperuricemia and renal inflammation in mice.</title>
        <authorList>
            <person name="Wang Z."/>
            <person name="Song L."/>
            <person name="Li X."/>
            <person name="Xiao Y."/>
            <person name="Huang Y."/>
            <person name="Zhang Y."/>
            <person name="Li J."/>
            <person name="Li M."/>
            <person name="Ren Z."/>
        </authorList>
    </citation>
    <scope>NUCLEOTIDE SEQUENCE</scope>
    <source>
        <strain evidence="4">P2000</strain>
    </source>
</reference>
<gene>
    <name evidence="4" type="ORF">OOJ94_03015</name>
    <name evidence="5" type="ORF">RI536_03325</name>
</gene>
<dbReference type="Proteomes" id="UP001267003">
    <property type="component" value="Unassembled WGS sequence"/>
</dbReference>
<dbReference type="InterPro" id="IPR026043">
    <property type="entry name" value="NadR"/>
</dbReference>
<evidence type="ECO:0000313" key="5">
    <source>
        <dbReference type="EMBL" id="MDT6989137.1"/>
    </source>
</evidence>
<feature type="binding site" evidence="1">
    <location>
        <position position="82"/>
    </location>
    <ligand>
        <name>Ni(2+)</name>
        <dbReference type="ChEBI" id="CHEBI:49786"/>
    </ligand>
</feature>
<dbReference type="PANTHER" id="PTHR40068:SF1">
    <property type="entry name" value="TRANSCRIPTION REPRESSOR NIAR-RELATED"/>
    <property type="match status" value="1"/>
</dbReference>
<evidence type="ECO:0000313" key="6">
    <source>
        <dbReference type="Proteomes" id="UP001267003"/>
    </source>
</evidence>
<dbReference type="InterPro" id="IPR004173">
    <property type="entry name" value="3H_domain"/>
</dbReference>
<dbReference type="Pfam" id="PF02829">
    <property type="entry name" value="3H"/>
    <property type="match status" value="1"/>
</dbReference>
<dbReference type="SUPFAM" id="SSF46785">
    <property type="entry name" value="Winged helix' DNA-binding domain"/>
    <property type="match status" value="1"/>
</dbReference>
<dbReference type="RefSeq" id="WP_050339734.1">
    <property type="nucleotide sequence ID" value="NZ_BJZC01000091.1"/>
</dbReference>
<dbReference type="InterPro" id="IPR036388">
    <property type="entry name" value="WH-like_DNA-bd_sf"/>
</dbReference>
<evidence type="ECO:0000259" key="3">
    <source>
        <dbReference type="Pfam" id="PF08279"/>
    </source>
</evidence>
<dbReference type="AlphaFoldDB" id="A0A2I0Z1H6"/>
<dbReference type="InterPro" id="IPR035922">
    <property type="entry name" value="3H_dom_sf"/>
</dbReference>
<feature type="domain" description="Helix-turn-helix type 11" evidence="3">
    <location>
        <begin position="6"/>
        <end position="59"/>
    </location>
</feature>
<dbReference type="EMBL" id="JAPEQV010000002">
    <property type="protein sequence ID" value="MDF2311791.1"/>
    <property type="molecule type" value="Genomic_DNA"/>
</dbReference>
<dbReference type="PIRSF" id="PIRSF037847">
    <property type="entry name" value="NiaR"/>
    <property type="match status" value="1"/>
</dbReference>
<keyword evidence="1" id="KW-0533">Nickel</keyword>
<feature type="binding site" evidence="1">
    <location>
        <position position="141"/>
    </location>
    <ligand>
        <name>Ni(2+)</name>
        <dbReference type="ChEBI" id="CHEBI:49786"/>
    </ligand>
</feature>
<accession>A0A2I0Z1H6</accession>
<dbReference type="InterPro" id="IPR013196">
    <property type="entry name" value="HTH_11"/>
</dbReference>
<evidence type="ECO:0000313" key="4">
    <source>
        <dbReference type="EMBL" id="MDF2311791.1"/>
    </source>
</evidence>
<evidence type="ECO:0000256" key="1">
    <source>
        <dbReference type="PIRSR" id="PIRSR037847-1"/>
    </source>
</evidence>
<keyword evidence="1" id="KW-0479">Metal-binding</keyword>